<comment type="subcellular location">
    <subcellularLocation>
        <location evidence="1">Membrane</location>
        <topology evidence="1">Single-pass type I membrane protein</topology>
    </subcellularLocation>
</comment>
<accession>A0AAG5D0S5</accession>
<dbReference type="SUPFAM" id="SSF56436">
    <property type="entry name" value="C-type lectin-like"/>
    <property type="match status" value="1"/>
</dbReference>
<name>A0AAG5D0S5_ANOAO</name>
<dbReference type="SMART" id="SM00034">
    <property type="entry name" value="CLECT"/>
    <property type="match status" value="1"/>
</dbReference>
<dbReference type="InterPro" id="IPR016186">
    <property type="entry name" value="C-type_lectin-like/link_sf"/>
</dbReference>
<evidence type="ECO:0000256" key="5">
    <source>
        <dbReference type="ARBA" id="ARBA00022989"/>
    </source>
</evidence>
<dbReference type="GO" id="GO:0050840">
    <property type="term" value="F:extracellular matrix binding"/>
    <property type="evidence" value="ECO:0007669"/>
    <property type="project" value="TreeGrafter"/>
</dbReference>
<evidence type="ECO:0000256" key="2">
    <source>
        <dbReference type="ARBA" id="ARBA00022692"/>
    </source>
</evidence>
<dbReference type="InterPro" id="IPR018378">
    <property type="entry name" value="C-type_lectin_CS"/>
</dbReference>
<proteinExistence type="predicted"/>
<dbReference type="PANTHER" id="PTHR14789">
    <property type="entry name" value="CHONDROLECTIN VARIANT CHODLFDELTAE"/>
    <property type="match status" value="1"/>
</dbReference>
<keyword evidence="7" id="KW-1015">Disulfide bond</keyword>
<feature type="chain" id="PRO_5042462349" description="C-type lectin domain-containing protein" evidence="8">
    <location>
        <begin position="19"/>
        <end position="184"/>
    </location>
</feature>
<evidence type="ECO:0000256" key="4">
    <source>
        <dbReference type="ARBA" id="ARBA00022734"/>
    </source>
</evidence>
<dbReference type="Proteomes" id="UP000075880">
    <property type="component" value="Unassembled WGS sequence"/>
</dbReference>
<dbReference type="EnsemblMetazoa" id="ENSAATROPT005000">
    <property type="protein sequence ID" value="ENSAATROPP004731"/>
    <property type="gene ID" value="ENSAATROPG003978"/>
</dbReference>
<keyword evidence="11" id="KW-1185">Reference proteome</keyword>
<evidence type="ECO:0000256" key="3">
    <source>
        <dbReference type="ARBA" id="ARBA00022729"/>
    </source>
</evidence>
<organism evidence="10 11">
    <name type="scientific">Anopheles atroparvus</name>
    <name type="common">European mosquito</name>
    <dbReference type="NCBI Taxonomy" id="41427"/>
    <lineage>
        <taxon>Eukaryota</taxon>
        <taxon>Metazoa</taxon>
        <taxon>Ecdysozoa</taxon>
        <taxon>Arthropoda</taxon>
        <taxon>Hexapoda</taxon>
        <taxon>Insecta</taxon>
        <taxon>Pterygota</taxon>
        <taxon>Neoptera</taxon>
        <taxon>Endopterygota</taxon>
        <taxon>Diptera</taxon>
        <taxon>Nematocera</taxon>
        <taxon>Culicoidea</taxon>
        <taxon>Culicidae</taxon>
        <taxon>Anophelinae</taxon>
        <taxon>Anopheles</taxon>
    </lineage>
</organism>
<reference evidence="10" key="1">
    <citation type="submission" date="2024-04" db="UniProtKB">
        <authorList>
            <consortium name="EnsemblMetazoa"/>
        </authorList>
    </citation>
    <scope>IDENTIFICATION</scope>
    <source>
        <strain evidence="10">EBRO</strain>
    </source>
</reference>
<dbReference type="Pfam" id="PF00059">
    <property type="entry name" value="Lectin_C"/>
    <property type="match status" value="1"/>
</dbReference>
<keyword evidence="5" id="KW-1133">Transmembrane helix</keyword>
<dbReference type="InterPro" id="IPR016187">
    <property type="entry name" value="CTDL_fold"/>
</dbReference>
<dbReference type="GO" id="GO:0016477">
    <property type="term" value="P:cell migration"/>
    <property type="evidence" value="ECO:0007669"/>
    <property type="project" value="TreeGrafter"/>
</dbReference>
<evidence type="ECO:0000256" key="6">
    <source>
        <dbReference type="ARBA" id="ARBA00023136"/>
    </source>
</evidence>
<dbReference type="GO" id="GO:0009897">
    <property type="term" value="C:external side of plasma membrane"/>
    <property type="evidence" value="ECO:0007669"/>
    <property type="project" value="TreeGrafter"/>
</dbReference>
<evidence type="ECO:0000256" key="1">
    <source>
        <dbReference type="ARBA" id="ARBA00004479"/>
    </source>
</evidence>
<evidence type="ECO:0000256" key="8">
    <source>
        <dbReference type="SAM" id="SignalP"/>
    </source>
</evidence>
<dbReference type="PROSITE" id="PS00615">
    <property type="entry name" value="C_TYPE_LECTIN_1"/>
    <property type="match status" value="1"/>
</dbReference>
<dbReference type="CDD" id="cd00037">
    <property type="entry name" value="CLECT"/>
    <property type="match status" value="1"/>
</dbReference>
<dbReference type="InterPro" id="IPR001304">
    <property type="entry name" value="C-type_lectin-like"/>
</dbReference>
<keyword evidence="3 8" id="KW-0732">Signal</keyword>
<evidence type="ECO:0000256" key="7">
    <source>
        <dbReference type="ARBA" id="ARBA00023157"/>
    </source>
</evidence>
<keyword evidence="4" id="KW-0430">Lectin</keyword>
<dbReference type="PROSITE" id="PS50041">
    <property type="entry name" value="C_TYPE_LECTIN_2"/>
    <property type="match status" value="1"/>
</dbReference>
<keyword evidence="2" id="KW-0812">Transmembrane</keyword>
<protein>
    <recommendedName>
        <fullName evidence="9">C-type lectin domain-containing protein</fullName>
    </recommendedName>
</protein>
<evidence type="ECO:0000313" key="11">
    <source>
        <dbReference type="Proteomes" id="UP000075880"/>
    </source>
</evidence>
<evidence type="ECO:0000313" key="10">
    <source>
        <dbReference type="EnsemblMetazoa" id="ENSAATROPP004731"/>
    </source>
</evidence>
<dbReference type="AlphaFoldDB" id="A0AAG5D0S5"/>
<dbReference type="GO" id="GO:0030246">
    <property type="term" value="F:carbohydrate binding"/>
    <property type="evidence" value="ECO:0007669"/>
    <property type="project" value="UniProtKB-KW"/>
</dbReference>
<feature type="domain" description="C-type lectin" evidence="9">
    <location>
        <begin position="54"/>
        <end position="179"/>
    </location>
</feature>
<dbReference type="PANTHER" id="PTHR14789:SF4">
    <property type="entry name" value="ENDOSIALIN"/>
    <property type="match status" value="1"/>
</dbReference>
<feature type="signal peptide" evidence="8">
    <location>
        <begin position="1"/>
        <end position="18"/>
    </location>
</feature>
<dbReference type="InterPro" id="IPR051505">
    <property type="entry name" value="C-type_lectin_domain"/>
</dbReference>
<dbReference type="Gene3D" id="3.10.100.10">
    <property type="entry name" value="Mannose-Binding Protein A, subunit A"/>
    <property type="match status" value="1"/>
</dbReference>
<sequence>MMCCQVFVLGMLLVGSLAASVPSSSKDETISQGSDAAESDQRAFTVNQLPPLTYSSKKYKVYMDVVNFFQAWQMCISKGERLASVENEADYKAMREAILPYSGYAVVFWIAGTNVGAKRAEQDKFYWITNDRPVGYLNGFEKWLLGVAPSDPNQCVALYLPSAMWISGPCDSSGYYVCEESQDV</sequence>
<evidence type="ECO:0000259" key="9">
    <source>
        <dbReference type="PROSITE" id="PS50041"/>
    </source>
</evidence>
<dbReference type="GO" id="GO:1990430">
    <property type="term" value="F:extracellular matrix protein binding"/>
    <property type="evidence" value="ECO:0007669"/>
    <property type="project" value="TreeGrafter"/>
</dbReference>
<dbReference type="GO" id="GO:0031012">
    <property type="term" value="C:extracellular matrix"/>
    <property type="evidence" value="ECO:0007669"/>
    <property type="project" value="TreeGrafter"/>
</dbReference>
<keyword evidence="6" id="KW-0472">Membrane</keyword>